<evidence type="ECO:0000313" key="1">
    <source>
        <dbReference type="EMBL" id="BAS79966.1"/>
    </source>
</evidence>
<dbReference type="PaxDb" id="39947-A0A0P0VM59"/>
<dbReference type="EMBL" id="AP014958">
    <property type="protein sequence ID" value="BAS79966.1"/>
    <property type="molecule type" value="Genomic_DNA"/>
</dbReference>
<proteinExistence type="predicted"/>
<dbReference type="AlphaFoldDB" id="A0A0P0VM59"/>
<reference evidence="2" key="1">
    <citation type="journal article" date="2005" name="Nature">
        <title>The map-based sequence of the rice genome.</title>
        <authorList>
            <consortium name="International rice genome sequencing project (IRGSP)"/>
            <person name="Matsumoto T."/>
            <person name="Wu J."/>
            <person name="Kanamori H."/>
            <person name="Katayose Y."/>
            <person name="Fujisawa M."/>
            <person name="Namiki N."/>
            <person name="Mizuno H."/>
            <person name="Yamamoto K."/>
            <person name="Antonio B.A."/>
            <person name="Baba T."/>
            <person name="Sakata K."/>
            <person name="Nagamura Y."/>
            <person name="Aoki H."/>
            <person name="Arikawa K."/>
            <person name="Arita K."/>
            <person name="Bito T."/>
            <person name="Chiden Y."/>
            <person name="Fujitsuka N."/>
            <person name="Fukunaka R."/>
            <person name="Hamada M."/>
            <person name="Harada C."/>
            <person name="Hayashi A."/>
            <person name="Hijishita S."/>
            <person name="Honda M."/>
            <person name="Hosokawa S."/>
            <person name="Ichikawa Y."/>
            <person name="Idonuma A."/>
            <person name="Iijima M."/>
            <person name="Ikeda M."/>
            <person name="Ikeno M."/>
            <person name="Ito K."/>
            <person name="Ito S."/>
            <person name="Ito T."/>
            <person name="Ito Y."/>
            <person name="Ito Y."/>
            <person name="Iwabuchi A."/>
            <person name="Kamiya K."/>
            <person name="Karasawa W."/>
            <person name="Kurita K."/>
            <person name="Katagiri S."/>
            <person name="Kikuta A."/>
            <person name="Kobayashi H."/>
            <person name="Kobayashi N."/>
            <person name="Machita K."/>
            <person name="Maehara T."/>
            <person name="Masukawa M."/>
            <person name="Mizubayashi T."/>
            <person name="Mukai Y."/>
            <person name="Nagasaki H."/>
            <person name="Nagata Y."/>
            <person name="Naito S."/>
            <person name="Nakashima M."/>
            <person name="Nakama Y."/>
            <person name="Nakamichi Y."/>
            <person name="Nakamura M."/>
            <person name="Meguro A."/>
            <person name="Negishi M."/>
            <person name="Ohta I."/>
            <person name="Ohta T."/>
            <person name="Okamoto M."/>
            <person name="Ono N."/>
            <person name="Saji S."/>
            <person name="Sakaguchi M."/>
            <person name="Sakai K."/>
            <person name="Shibata M."/>
            <person name="Shimokawa T."/>
            <person name="Song J."/>
            <person name="Takazaki Y."/>
            <person name="Terasawa K."/>
            <person name="Tsugane M."/>
            <person name="Tsuji K."/>
            <person name="Ueda S."/>
            <person name="Waki K."/>
            <person name="Yamagata H."/>
            <person name="Yamamoto M."/>
            <person name="Yamamoto S."/>
            <person name="Yamane H."/>
            <person name="Yoshiki S."/>
            <person name="Yoshihara R."/>
            <person name="Yukawa K."/>
            <person name="Zhong H."/>
            <person name="Yano M."/>
            <person name="Yuan Q."/>
            <person name="Ouyang S."/>
            <person name="Liu J."/>
            <person name="Jones K.M."/>
            <person name="Gansberger K."/>
            <person name="Moffat K."/>
            <person name="Hill J."/>
            <person name="Bera J."/>
            <person name="Fadrosh D."/>
            <person name="Jin S."/>
            <person name="Johri S."/>
            <person name="Kim M."/>
            <person name="Overton L."/>
            <person name="Reardon M."/>
            <person name="Tsitrin T."/>
            <person name="Vuong H."/>
            <person name="Weaver B."/>
            <person name="Ciecko A."/>
            <person name="Tallon L."/>
            <person name="Jackson J."/>
            <person name="Pai G."/>
            <person name="Aken S.V."/>
            <person name="Utterback T."/>
            <person name="Reidmuller S."/>
            <person name="Feldblyum T."/>
            <person name="Hsiao J."/>
            <person name="Zismann V."/>
            <person name="Iobst S."/>
            <person name="de Vazeille A.R."/>
            <person name="Buell C.R."/>
            <person name="Ying K."/>
            <person name="Li Y."/>
            <person name="Lu T."/>
            <person name="Huang Y."/>
            <person name="Zhao Q."/>
            <person name="Feng Q."/>
            <person name="Zhang L."/>
            <person name="Zhu J."/>
            <person name="Weng Q."/>
            <person name="Mu J."/>
            <person name="Lu Y."/>
            <person name="Fan D."/>
            <person name="Liu Y."/>
            <person name="Guan J."/>
            <person name="Zhang Y."/>
            <person name="Yu S."/>
            <person name="Liu X."/>
            <person name="Zhang Y."/>
            <person name="Hong G."/>
            <person name="Han B."/>
            <person name="Choisne N."/>
            <person name="Demange N."/>
            <person name="Orjeda G."/>
            <person name="Samain S."/>
            <person name="Cattolico L."/>
            <person name="Pelletier E."/>
            <person name="Couloux A."/>
            <person name="Segurens B."/>
            <person name="Wincker P."/>
            <person name="D'Hont A."/>
            <person name="Scarpelli C."/>
            <person name="Weissenbach J."/>
            <person name="Salanoubat M."/>
            <person name="Quetier F."/>
            <person name="Yu Y."/>
            <person name="Kim H.R."/>
            <person name="Rambo T."/>
            <person name="Currie J."/>
            <person name="Collura K."/>
            <person name="Luo M."/>
            <person name="Yang T."/>
            <person name="Ammiraju J.S.S."/>
            <person name="Engler F."/>
            <person name="Soderlund C."/>
            <person name="Wing R.A."/>
            <person name="Palmer L.E."/>
            <person name="de la Bastide M."/>
            <person name="Spiegel L."/>
            <person name="Nascimento L."/>
            <person name="Zutavern T."/>
            <person name="O'Shaughnessy A."/>
            <person name="Dike S."/>
            <person name="Dedhia N."/>
            <person name="Preston R."/>
            <person name="Balija V."/>
            <person name="McCombie W.R."/>
            <person name="Chow T."/>
            <person name="Chen H."/>
            <person name="Chung M."/>
            <person name="Chen C."/>
            <person name="Shaw J."/>
            <person name="Wu H."/>
            <person name="Hsiao K."/>
            <person name="Chao Y."/>
            <person name="Chu M."/>
            <person name="Cheng C."/>
            <person name="Hour A."/>
            <person name="Lee P."/>
            <person name="Lin S."/>
            <person name="Lin Y."/>
            <person name="Liou J."/>
            <person name="Liu S."/>
            <person name="Hsing Y."/>
            <person name="Raghuvanshi S."/>
            <person name="Mohanty A."/>
            <person name="Bharti A.K."/>
            <person name="Gaur A."/>
            <person name="Gupta V."/>
            <person name="Kumar D."/>
            <person name="Ravi V."/>
            <person name="Vij S."/>
            <person name="Kapur A."/>
            <person name="Khurana P."/>
            <person name="Khurana P."/>
            <person name="Khurana J.P."/>
            <person name="Tyagi A.K."/>
            <person name="Gaikwad K."/>
            <person name="Singh A."/>
            <person name="Dalal V."/>
            <person name="Srivastava S."/>
            <person name="Dixit A."/>
            <person name="Pal A.K."/>
            <person name="Ghazi I.A."/>
            <person name="Yadav M."/>
            <person name="Pandit A."/>
            <person name="Bhargava A."/>
            <person name="Sureshbabu K."/>
            <person name="Batra K."/>
            <person name="Sharma T.R."/>
            <person name="Mohapatra T."/>
            <person name="Singh N.K."/>
            <person name="Messing J."/>
            <person name="Nelson A.B."/>
            <person name="Fuks G."/>
            <person name="Kavchok S."/>
            <person name="Keizer G."/>
            <person name="Linton E."/>
            <person name="Llaca V."/>
            <person name="Song R."/>
            <person name="Tanyolac B."/>
            <person name="Young S."/>
            <person name="Ho-Il K."/>
            <person name="Hahn J.H."/>
            <person name="Sangsakoo G."/>
            <person name="Vanavichit A."/>
            <person name="de Mattos Luiz.A.T."/>
            <person name="Zimmer P.D."/>
            <person name="Malone G."/>
            <person name="Dellagostin O."/>
            <person name="de Oliveira A.C."/>
            <person name="Bevan M."/>
            <person name="Bancroft I."/>
            <person name="Minx P."/>
            <person name="Cordum H."/>
            <person name="Wilson R."/>
            <person name="Cheng Z."/>
            <person name="Jin W."/>
            <person name="Jiang J."/>
            <person name="Leong S.A."/>
            <person name="Iwama H."/>
            <person name="Gojobori T."/>
            <person name="Itoh T."/>
            <person name="Niimura Y."/>
            <person name="Fujii Y."/>
            <person name="Habara T."/>
            <person name="Sakai H."/>
            <person name="Sato Y."/>
            <person name="Wilson G."/>
            <person name="Kumar K."/>
            <person name="McCouch S."/>
            <person name="Juretic N."/>
            <person name="Hoen D."/>
            <person name="Wright S."/>
            <person name="Bruskiewich R."/>
            <person name="Bureau T."/>
            <person name="Miyao A."/>
            <person name="Hirochika H."/>
            <person name="Nishikawa T."/>
            <person name="Kadowaki K."/>
            <person name="Sugiura M."/>
            <person name="Burr B."/>
            <person name="Sasaki T."/>
        </authorList>
    </citation>
    <scope>NUCLEOTIDE SEQUENCE [LARGE SCALE GENOMIC DNA]</scope>
    <source>
        <strain evidence="2">cv. Nipponbare</strain>
    </source>
</reference>
<protein>
    <submittedName>
        <fullName evidence="1">Os02g0639550 protein</fullName>
    </submittedName>
</protein>
<dbReference type="InParanoid" id="A0A0P0VM59"/>
<sequence length="92" mass="10278">MTSWAERVCLVVRVVSLTEKGPTSGPGVRLQVAPQMCFIWTISFTCFSCMDPMSPSPSSNSTRSESQKVVEPSFTWKAMFFPPYLHAVLKND</sequence>
<keyword evidence="2" id="KW-1185">Reference proteome</keyword>
<reference evidence="1 2" key="2">
    <citation type="journal article" date="2013" name="Plant Cell Physiol.">
        <title>Rice Annotation Project Database (RAP-DB): an integrative and interactive database for rice genomics.</title>
        <authorList>
            <person name="Sakai H."/>
            <person name="Lee S.S."/>
            <person name="Tanaka T."/>
            <person name="Numa H."/>
            <person name="Kim J."/>
            <person name="Kawahara Y."/>
            <person name="Wakimoto H."/>
            <person name="Yang C.C."/>
            <person name="Iwamoto M."/>
            <person name="Abe T."/>
            <person name="Yamada Y."/>
            <person name="Muto A."/>
            <person name="Inokuchi H."/>
            <person name="Ikemura T."/>
            <person name="Matsumoto T."/>
            <person name="Sasaki T."/>
            <person name="Itoh T."/>
        </authorList>
    </citation>
    <scope>NUCLEOTIDE SEQUENCE [LARGE SCALE GENOMIC DNA]</scope>
    <source>
        <strain evidence="2">cv. Nipponbare</strain>
    </source>
</reference>
<accession>A0A0P0VM59</accession>
<dbReference type="Proteomes" id="UP000059680">
    <property type="component" value="Chromosome 2"/>
</dbReference>
<evidence type="ECO:0000313" key="2">
    <source>
        <dbReference type="Proteomes" id="UP000059680"/>
    </source>
</evidence>
<name>A0A0P0VM59_ORYSJ</name>
<dbReference type="Gramene" id="Os02t0639550-00">
    <property type="protein sequence ID" value="Os02t0639550-00"/>
    <property type="gene ID" value="Os02g0639550"/>
</dbReference>
<feature type="non-terminal residue" evidence="1">
    <location>
        <position position="1"/>
    </location>
</feature>
<organism evidence="1 2">
    <name type="scientific">Oryza sativa subsp. japonica</name>
    <name type="common">Rice</name>
    <dbReference type="NCBI Taxonomy" id="39947"/>
    <lineage>
        <taxon>Eukaryota</taxon>
        <taxon>Viridiplantae</taxon>
        <taxon>Streptophyta</taxon>
        <taxon>Embryophyta</taxon>
        <taxon>Tracheophyta</taxon>
        <taxon>Spermatophyta</taxon>
        <taxon>Magnoliopsida</taxon>
        <taxon>Liliopsida</taxon>
        <taxon>Poales</taxon>
        <taxon>Poaceae</taxon>
        <taxon>BOP clade</taxon>
        <taxon>Oryzoideae</taxon>
        <taxon>Oryzeae</taxon>
        <taxon>Oryzinae</taxon>
        <taxon>Oryza</taxon>
        <taxon>Oryza sativa</taxon>
    </lineage>
</organism>
<gene>
    <name evidence="1" type="ordered locus">Os02g0639550</name>
    <name evidence="1" type="ORF">OSNPB_020639550</name>
</gene>
<reference evidence="1 2" key="3">
    <citation type="journal article" date="2013" name="Rice">
        <title>Improvement of the Oryza sativa Nipponbare reference genome using next generation sequence and optical map data.</title>
        <authorList>
            <person name="Kawahara Y."/>
            <person name="de la Bastide M."/>
            <person name="Hamilton J.P."/>
            <person name="Kanamori H."/>
            <person name="McCombie W.R."/>
            <person name="Ouyang S."/>
            <person name="Schwartz D.C."/>
            <person name="Tanaka T."/>
            <person name="Wu J."/>
            <person name="Zhou S."/>
            <person name="Childs K.L."/>
            <person name="Davidson R.M."/>
            <person name="Lin H."/>
            <person name="Quesada-Ocampo L."/>
            <person name="Vaillancourt B."/>
            <person name="Sakai H."/>
            <person name="Lee S.S."/>
            <person name="Kim J."/>
            <person name="Numa H."/>
            <person name="Itoh T."/>
            <person name="Buell C.R."/>
            <person name="Matsumoto T."/>
        </authorList>
    </citation>
    <scope>NUCLEOTIDE SEQUENCE [LARGE SCALE GENOMIC DNA]</scope>
    <source>
        <strain evidence="2">cv. Nipponbare</strain>
    </source>
</reference>